<dbReference type="Pfam" id="PF00385">
    <property type="entry name" value="Chromo"/>
    <property type="match status" value="1"/>
</dbReference>
<evidence type="ECO:0000256" key="9">
    <source>
        <dbReference type="ARBA" id="ARBA00022801"/>
    </source>
</evidence>
<dbReference type="CDD" id="cd09274">
    <property type="entry name" value="RNase_HI_RT_Ty3"/>
    <property type="match status" value="1"/>
</dbReference>
<reference evidence="22" key="1">
    <citation type="submission" date="2022-07" db="EMBL/GenBank/DDBJ databases">
        <title>The genome of Lyophyllum shimeji provides insight into the initial evolution of ectomycorrhizal fungal genome.</title>
        <authorList>
            <person name="Kobayashi Y."/>
            <person name="Shibata T."/>
            <person name="Hirakawa H."/>
            <person name="Shigenobu S."/>
            <person name="Nishiyama T."/>
            <person name="Yamada A."/>
            <person name="Hasebe M."/>
            <person name="Kawaguchi M."/>
        </authorList>
    </citation>
    <scope>NUCLEOTIDE SEQUENCE</scope>
    <source>
        <strain evidence="22">AT787</strain>
    </source>
</reference>
<feature type="compositionally biased region" description="Pro residues" evidence="18">
    <location>
        <begin position="486"/>
        <end position="499"/>
    </location>
</feature>
<evidence type="ECO:0000256" key="15">
    <source>
        <dbReference type="ARBA" id="ARBA00023125"/>
    </source>
</evidence>
<comment type="caution">
    <text evidence="22">The sequence shown here is derived from an EMBL/GenBank/DDBJ whole genome shotgun (WGS) entry which is preliminary data.</text>
</comment>
<feature type="region of interest" description="Disordered" evidence="18">
    <location>
        <begin position="206"/>
        <end position="241"/>
    </location>
</feature>
<evidence type="ECO:0000256" key="13">
    <source>
        <dbReference type="ARBA" id="ARBA00022918"/>
    </source>
</evidence>
<evidence type="ECO:0000256" key="7">
    <source>
        <dbReference type="ARBA" id="ARBA00022750"/>
    </source>
</evidence>
<dbReference type="GO" id="GO:0004190">
    <property type="term" value="F:aspartic-type endopeptidase activity"/>
    <property type="evidence" value="ECO:0007669"/>
    <property type="project" value="UniProtKB-KW"/>
</dbReference>
<dbReference type="SUPFAM" id="SSF53098">
    <property type="entry name" value="Ribonuclease H-like"/>
    <property type="match status" value="1"/>
</dbReference>
<feature type="coiled-coil region" evidence="17">
    <location>
        <begin position="1339"/>
        <end position="1366"/>
    </location>
</feature>
<dbReference type="InterPro" id="IPR036397">
    <property type="entry name" value="RNaseH_sf"/>
</dbReference>
<dbReference type="Pfam" id="PF00078">
    <property type="entry name" value="RVT_1"/>
    <property type="match status" value="1"/>
</dbReference>
<dbReference type="InterPro" id="IPR016197">
    <property type="entry name" value="Chromo-like_dom_sf"/>
</dbReference>
<keyword evidence="10" id="KW-0460">Magnesium</keyword>
<dbReference type="Gene3D" id="2.40.70.10">
    <property type="entry name" value="Acid Proteases"/>
    <property type="match status" value="1"/>
</dbReference>
<keyword evidence="3" id="KW-0808">Transferase</keyword>
<dbReference type="GO" id="GO:0006338">
    <property type="term" value="P:chromatin remodeling"/>
    <property type="evidence" value="ECO:0007669"/>
    <property type="project" value="UniProtKB-ARBA"/>
</dbReference>
<dbReference type="GO" id="GO:0003723">
    <property type="term" value="F:RNA binding"/>
    <property type="evidence" value="ECO:0007669"/>
    <property type="project" value="UniProtKB-KW"/>
</dbReference>
<evidence type="ECO:0000256" key="4">
    <source>
        <dbReference type="ARBA" id="ARBA00022695"/>
    </source>
</evidence>
<dbReference type="GO" id="GO:0006310">
    <property type="term" value="P:DNA recombination"/>
    <property type="evidence" value="ECO:0007669"/>
    <property type="project" value="UniProtKB-KW"/>
</dbReference>
<organism evidence="22 23">
    <name type="scientific">Lyophyllum shimeji</name>
    <name type="common">Hon-shimeji</name>
    <name type="synonym">Tricholoma shimeji</name>
    <dbReference type="NCBI Taxonomy" id="47721"/>
    <lineage>
        <taxon>Eukaryota</taxon>
        <taxon>Fungi</taxon>
        <taxon>Dikarya</taxon>
        <taxon>Basidiomycota</taxon>
        <taxon>Agaricomycotina</taxon>
        <taxon>Agaricomycetes</taxon>
        <taxon>Agaricomycetidae</taxon>
        <taxon>Agaricales</taxon>
        <taxon>Tricholomatineae</taxon>
        <taxon>Lyophyllaceae</taxon>
        <taxon>Lyophyllum</taxon>
    </lineage>
</organism>
<accession>A0A9P3PLQ5</accession>
<keyword evidence="6" id="KW-0479">Metal-binding</keyword>
<evidence type="ECO:0000256" key="12">
    <source>
        <dbReference type="ARBA" id="ARBA00022908"/>
    </source>
</evidence>
<keyword evidence="17" id="KW-0175">Coiled coil</keyword>
<keyword evidence="12" id="KW-0229">DNA integration</keyword>
<sequence>MDSLASQPLASVQVTKLKECPTLTAGRLDPLVLQSWSLACKRYQKHAAKTDAEIVSFVADAMLEPRLISWYQAGQARIDTLTLDAYLAELAQLVLEKNWAHKIRDSIISSKQHSRPFMDWKIEVENLNAILKTSSPTHALTDEGLKVQLEANLNKELKTSLLNEPVLSTTLAAWSIEAKERDDRIRAEDARTLRLIEANAAARASKRTERRDLLSRLSDPPRTSRTPTSEAGSTPRRNLPKLLDTEKALLNTHDGCTRCRKFYAGHRSPNCPMTAANTWPDAASYVTLTEAAALAAKPQVGAAPAPRLAAAAAIPLQLDTVVEYRDDETDSYVPPTAFTVPHLVAPLEAFGPNVSEFPLEVPGLLDIGCPSTVISASLADELGLRRHRLPPGEDNLSSLSESPLTCTEYVKLELSCGRGAWRSGVFRAKVNDGLPVPIILGMPFISACHLLIDAQARTAIDKRVGYDILNQPPIPAHVRTPDRVRPPPTPKKPRVPPPRTLETASEPALAGYLLPAPVMAAVRERIETISFQEMLKSKDAEMKQRYADRFPLRLPDTTDDVPDHIYHRIRLKDPNKVIKGRGYSAPKKYHEPWKKLIDEHLAAGRIRPSSSEHASPAFCVPKYKNGVPDLTVPPRWVNDYRELNANTVRDNFPLPRVDDILAACGRGKYFGVLDMTNSFFQTRTHPDDIHLTAVRTPWGLYEWVVMPMGGCNAPSTHQRRMTDALRDLIGKICHVYLDDIIIWSQTLAEHEANVAQVLEALRAANLACNAKKSTLFATEITFLGHRISSAGISADPLKVDRILNWPQPTTATNVRGFLGLTRYIAAFLPALAEHTSVLTPLTSKDCDVAFPTWTAAHQAAFDAIKLLVTGTECLTVIDYDDPTKHIYVTTDASDRRTGAILSFGETWETARPVAYDSYQLNDAEKNYPVHEKELLAIVKALKKWRTSLLGVPFHVYTDHRTLEYFQSQKEMSRRQMRWSMYLADFDYDITYIRGEDNTAADALSCMPDDTPNASFAACALAYTRSPPRSHTAALSILEIAADETLRKEIIAGYEDDEFAKQLEKDIQAGSITGARKENGLLYVGRRLLIPKIPHVRELFYHLAHDTLGHFGFDKSYEALRDSYYWPNMRRDLEQAYIPSCSPCQRNKSRTSKPTGPLHPLPVPDARFDAVALDFIGPLPEEDGKDTILTMTDLLGAEIRFAAVHSSATAADIAVVLFDEWYCENGLMRQIISDRDALFTSELWAALHKLTGVKLKMSTSYHPETDGASERTNKTLNQAIRYHVDNNQKGWLSKLPRIRFAIMNTVNASTGFSPFQLKTGRSPRIIPPLVPEPADATPAEVDAREIIARLELDVKEAQDNLLTAKVRQAYHANEHRAPEKIYKPGDLVMLSTENRRRNYKRKGKKRVAKFMPRSDGPYTVIEAFPEKSEYTLRLPNNSNTFPGFHASLLKPFIPNDPTLFPDREFTRPGAVVTEDGTEENMIDKIVDARRRGRGVQYLVRWVGYDVDHDEWLAGKLMEDTEALDIWEAENGTMV</sequence>
<evidence type="ECO:0000259" key="21">
    <source>
        <dbReference type="PROSITE" id="PS50994"/>
    </source>
</evidence>
<dbReference type="CDD" id="cd01647">
    <property type="entry name" value="RT_LTR"/>
    <property type="match status" value="1"/>
</dbReference>
<dbReference type="InterPro" id="IPR023780">
    <property type="entry name" value="Chromo_domain"/>
</dbReference>
<dbReference type="GO" id="GO:0006508">
    <property type="term" value="P:proteolysis"/>
    <property type="evidence" value="ECO:0007669"/>
    <property type="project" value="UniProtKB-KW"/>
</dbReference>
<dbReference type="InterPro" id="IPR000477">
    <property type="entry name" value="RT_dom"/>
</dbReference>
<dbReference type="Gene3D" id="3.30.420.10">
    <property type="entry name" value="Ribonuclease H-like superfamily/Ribonuclease H"/>
    <property type="match status" value="1"/>
</dbReference>
<feature type="compositionally biased region" description="Polar residues" evidence="18">
    <location>
        <begin position="221"/>
        <end position="236"/>
    </location>
</feature>
<dbReference type="Proteomes" id="UP001063166">
    <property type="component" value="Unassembled WGS sequence"/>
</dbReference>
<dbReference type="EMBL" id="BRPK01000005">
    <property type="protein sequence ID" value="GLB38655.1"/>
    <property type="molecule type" value="Genomic_DNA"/>
</dbReference>
<evidence type="ECO:0000256" key="8">
    <source>
        <dbReference type="ARBA" id="ARBA00022759"/>
    </source>
</evidence>
<proteinExistence type="predicted"/>
<evidence type="ECO:0000256" key="14">
    <source>
        <dbReference type="ARBA" id="ARBA00022932"/>
    </source>
</evidence>
<keyword evidence="2" id="KW-0645">Protease</keyword>
<dbReference type="EC" id="2.7.7.49" evidence="1"/>
<feature type="domain" description="Integrase catalytic" evidence="21">
    <location>
        <begin position="1159"/>
        <end position="1321"/>
    </location>
</feature>
<dbReference type="InterPro" id="IPR041373">
    <property type="entry name" value="RT_RNaseH"/>
</dbReference>
<dbReference type="PROSITE" id="PS50013">
    <property type="entry name" value="CHROMO_2"/>
    <property type="match status" value="1"/>
</dbReference>
<feature type="domain" description="Reverse transcriptase" evidence="20">
    <location>
        <begin position="601"/>
        <end position="787"/>
    </location>
</feature>
<dbReference type="InterPro" id="IPR001584">
    <property type="entry name" value="Integrase_cat-core"/>
</dbReference>
<dbReference type="InterPro" id="IPR056924">
    <property type="entry name" value="SH3_Tf2-1"/>
</dbReference>
<dbReference type="Pfam" id="PF17921">
    <property type="entry name" value="Integrase_H2C2"/>
    <property type="match status" value="1"/>
</dbReference>
<feature type="domain" description="Chromo" evidence="19">
    <location>
        <begin position="1479"/>
        <end position="1533"/>
    </location>
</feature>
<dbReference type="SUPFAM" id="SSF54160">
    <property type="entry name" value="Chromo domain-like"/>
    <property type="match status" value="1"/>
</dbReference>
<evidence type="ECO:0000256" key="5">
    <source>
        <dbReference type="ARBA" id="ARBA00022722"/>
    </source>
</evidence>
<dbReference type="Gene3D" id="3.30.70.270">
    <property type="match status" value="2"/>
</dbReference>
<dbReference type="Gene3D" id="1.10.340.70">
    <property type="match status" value="1"/>
</dbReference>
<keyword evidence="9" id="KW-0378">Hydrolase</keyword>
<dbReference type="InterPro" id="IPR012337">
    <property type="entry name" value="RNaseH-like_sf"/>
</dbReference>
<dbReference type="GO" id="GO:0003887">
    <property type="term" value="F:DNA-directed DNA polymerase activity"/>
    <property type="evidence" value="ECO:0007669"/>
    <property type="project" value="UniProtKB-KW"/>
</dbReference>
<keyword evidence="13" id="KW-0695">RNA-directed DNA polymerase</keyword>
<keyword evidence="5" id="KW-0540">Nuclease</keyword>
<evidence type="ECO:0000256" key="2">
    <source>
        <dbReference type="ARBA" id="ARBA00022670"/>
    </source>
</evidence>
<dbReference type="Gene3D" id="2.40.50.40">
    <property type="match status" value="1"/>
</dbReference>
<dbReference type="OrthoDB" id="3268967at2759"/>
<keyword evidence="11" id="KW-0694">RNA-binding</keyword>
<evidence type="ECO:0000256" key="10">
    <source>
        <dbReference type="ARBA" id="ARBA00022842"/>
    </source>
</evidence>
<evidence type="ECO:0000259" key="19">
    <source>
        <dbReference type="PROSITE" id="PS50013"/>
    </source>
</evidence>
<dbReference type="GO" id="GO:0003964">
    <property type="term" value="F:RNA-directed DNA polymerase activity"/>
    <property type="evidence" value="ECO:0007669"/>
    <property type="project" value="UniProtKB-KW"/>
</dbReference>
<evidence type="ECO:0000256" key="16">
    <source>
        <dbReference type="ARBA" id="ARBA00023172"/>
    </source>
</evidence>
<dbReference type="PROSITE" id="PS50878">
    <property type="entry name" value="RT_POL"/>
    <property type="match status" value="1"/>
</dbReference>
<evidence type="ECO:0000256" key="1">
    <source>
        <dbReference type="ARBA" id="ARBA00012493"/>
    </source>
</evidence>
<evidence type="ECO:0000259" key="20">
    <source>
        <dbReference type="PROSITE" id="PS50878"/>
    </source>
</evidence>
<protein>
    <recommendedName>
        <fullName evidence="1">RNA-directed DNA polymerase</fullName>
        <ecNumber evidence="1">2.7.7.49</ecNumber>
    </recommendedName>
</protein>
<dbReference type="GO" id="GO:0005634">
    <property type="term" value="C:nucleus"/>
    <property type="evidence" value="ECO:0007669"/>
    <property type="project" value="UniProtKB-ARBA"/>
</dbReference>
<dbReference type="GO" id="GO:0003677">
    <property type="term" value="F:DNA binding"/>
    <property type="evidence" value="ECO:0007669"/>
    <property type="project" value="UniProtKB-KW"/>
</dbReference>
<dbReference type="GO" id="GO:0046872">
    <property type="term" value="F:metal ion binding"/>
    <property type="evidence" value="ECO:0007669"/>
    <property type="project" value="UniProtKB-KW"/>
</dbReference>
<evidence type="ECO:0000256" key="6">
    <source>
        <dbReference type="ARBA" id="ARBA00022723"/>
    </source>
</evidence>
<keyword evidence="8" id="KW-0255">Endonuclease</keyword>
<gene>
    <name evidence="22" type="ORF">LshimejAT787_0505200</name>
</gene>
<dbReference type="Pfam" id="PF17917">
    <property type="entry name" value="RT_RNaseH"/>
    <property type="match status" value="1"/>
</dbReference>
<name>A0A9P3PLQ5_LYOSH</name>
<keyword evidence="14" id="KW-0239">DNA-directed DNA polymerase</keyword>
<dbReference type="InterPro" id="IPR041588">
    <property type="entry name" value="Integrase_H2C2"/>
</dbReference>
<dbReference type="PANTHER" id="PTHR37984">
    <property type="entry name" value="PROTEIN CBG26694"/>
    <property type="match status" value="1"/>
</dbReference>
<dbReference type="Gene3D" id="3.10.10.10">
    <property type="entry name" value="HIV Type 1 Reverse Transcriptase, subunit A, domain 1"/>
    <property type="match status" value="1"/>
</dbReference>
<evidence type="ECO:0000313" key="22">
    <source>
        <dbReference type="EMBL" id="GLB38655.1"/>
    </source>
</evidence>
<keyword evidence="16" id="KW-0233">DNA recombination</keyword>
<keyword evidence="23" id="KW-1185">Reference proteome</keyword>
<feature type="region of interest" description="Disordered" evidence="18">
    <location>
        <begin position="471"/>
        <end position="502"/>
    </location>
</feature>
<dbReference type="SUPFAM" id="SSF56672">
    <property type="entry name" value="DNA/RNA polymerases"/>
    <property type="match status" value="1"/>
</dbReference>
<dbReference type="PROSITE" id="PS50994">
    <property type="entry name" value="INTEGRASE"/>
    <property type="match status" value="1"/>
</dbReference>
<keyword evidence="4" id="KW-0548">Nucleotidyltransferase</keyword>
<dbReference type="Pfam" id="PF24626">
    <property type="entry name" value="SH3_Tf2-1"/>
    <property type="match status" value="1"/>
</dbReference>
<dbReference type="InterPro" id="IPR000953">
    <property type="entry name" value="Chromo/chromo_shadow_dom"/>
</dbReference>
<evidence type="ECO:0000256" key="17">
    <source>
        <dbReference type="SAM" id="Coils"/>
    </source>
</evidence>
<evidence type="ECO:0000313" key="23">
    <source>
        <dbReference type="Proteomes" id="UP001063166"/>
    </source>
</evidence>
<dbReference type="InterPro" id="IPR043128">
    <property type="entry name" value="Rev_trsase/Diguanyl_cyclase"/>
</dbReference>
<keyword evidence="7" id="KW-0064">Aspartyl protease</keyword>
<evidence type="ECO:0000256" key="18">
    <source>
        <dbReference type="SAM" id="MobiDB-lite"/>
    </source>
</evidence>
<keyword evidence="15" id="KW-0238">DNA-binding</keyword>
<dbReference type="SMART" id="SM00298">
    <property type="entry name" value="CHROMO"/>
    <property type="match status" value="1"/>
</dbReference>
<dbReference type="InterPro" id="IPR021109">
    <property type="entry name" value="Peptidase_aspartic_dom_sf"/>
</dbReference>
<dbReference type="GO" id="GO:0015074">
    <property type="term" value="P:DNA integration"/>
    <property type="evidence" value="ECO:0007669"/>
    <property type="project" value="UniProtKB-KW"/>
</dbReference>
<dbReference type="InterPro" id="IPR050951">
    <property type="entry name" value="Retrovirus_Pol_polyprotein"/>
</dbReference>
<dbReference type="InterPro" id="IPR043502">
    <property type="entry name" value="DNA/RNA_pol_sf"/>
</dbReference>
<evidence type="ECO:0000256" key="3">
    <source>
        <dbReference type="ARBA" id="ARBA00022679"/>
    </source>
</evidence>
<dbReference type="PANTHER" id="PTHR37984:SF5">
    <property type="entry name" value="PROTEIN NYNRIN-LIKE"/>
    <property type="match status" value="1"/>
</dbReference>
<dbReference type="GO" id="GO:0004519">
    <property type="term" value="F:endonuclease activity"/>
    <property type="evidence" value="ECO:0007669"/>
    <property type="project" value="UniProtKB-KW"/>
</dbReference>
<evidence type="ECO:0000256" key="11">
    <source>
        <dbReference type="ARBA" id="ARBA00022884"/>
    </source>
</evidence>